<dbReference type="GO" id="GO:0006355">
    <property type="term" value="P:regulation of DNA-templated transcription"/>
    <property type="evidence" value="ECO:0007669"/>
    <property type="project" value="InterPro"/>
</dbReference>
<evidence type="ECO:0000256" key="2">
    <source>
        <dbReference type="PROSITE-ProRule" id="PRU01091"/>
    </source>
</evidence>
<dbReference type="InterPro" id="IPR036388">
    <property type="entry name" value="WH-like_DNA-bd_sf"/>
</dbReference>
<dbReference type="PROSITE" id="PS51755">
    <property type="entry name" value="OMPR_PHOB"/>
    <property type="match status" value="1"/>
</dbReference>
<sequence>MKKQFIIEEKITFEPETFRLMGKNKELTLSHKEAALLCCLCENSMTVMSRSDLINTIWGGSESSDIGLNKTILMVRRKFESLGILNAINTISRVGYMLRLEVKVLQYTHSAEQPLSADQPLNLPTISAPEHRSDELKPPLLLSYDGKKAPREQGRRFFLAACWQALSKQARVGLVLCLTGFTTVLAFYYNDKYHEHTFRDLAHKKIANGEVLYTKDVDEPTSLEDAMATLPDHAFWMMISKSAISYIHMQDNKPEWQKLFFIDENRPLAAQVQCVVEHIGDGLVDFVTVAQPVAGMDYIRSYIYSPCINKKGSDGLGELFIRYTQFPDKAGITIQNVSFLDMDKETVFKFKKVSEYHADFSKMTYAEYNRTKTVKHAKTKSIMFSELNQRLLQSNPLYARILEELTPDDKYIITLDNKHNINADSTFDGMLYFDKIYNESMWSLD</sequence>
<name>A0AAU6U8K2_UNCXX</name>
<dbReference type="Gene3D" id="1.10.10.10">
    <property type="entry name" value="Winged helix-like DNA-binding domain superfamily/Winged helix DNA-binding domain"/>
    <property type="match status" value="1"/>
</dbReference>
<evidence type="ECO:0000256" key="1">
    <source>
        <dbReference type="ARBA" id="ARBA00023125"/>
    </source>
</evidence>
<evidence type="ECO:0000313" key="4">
    <source>
        <dbReference type="EMBL" id="XAG70626.1"/>
    </source>
</evidence>
<dbReference type="GO" id="GO:0003677">
    <property type="term" value="F:DNA binding"/>
    <property type="evidence" value="ECO:0007669"/>
    <property type="project" value="UniProtKB-UniRule"/>
</dbReference>
<feature type="domain" description="OmpR/PhoB-type" evidence="3">
    <location>
        <begin position="2"/>
        <end position="100"/>
    </location>
</feature>
<dbReference type="SUPFAM" id="SSF46894">
    <property type="entry name" value="C-terminal effector domain of the bipartite response regulators"/>
    <property type="match status" value="1"/>
</dbReference>
<evidence type="ECO:0000259" key="3">
    <source>
        <dbReference type="PROSITE" id="PS51755"/>
    </source>
</evidence>
<accession>A0AAU6U8K2</accession>
<feature type="DNA-binding region" description="OmpR/PhoB-type" evidence="2">
    <location>
        <begin position="2"/>
        <end position="100"/>
    </location>
</feature>
<dbReference type="EMBL" id="CP095353">
    <property type="protein sequence ID" value="XAG70626.1"/>
    <property type="molecule type" value="Genomic_DNA"/>
</dbReference>
<dbReference type="GO" id="GO:0000160">
    <property type="term" value="P:phosphorelay signal transduction system"/>
    <property type="evidence" value="ECO:0007669"/>
    <property type="project" value="InterPro"/>
</dbReference>
<dbReference type="CDD" id="cd00383">
    <property type="entry name" value="trans_reg_C"/>
    <property type="match status" value="1"/>
</dbReference>
<proteinExistence type="predicted"/>
<dbReference type="InterPro" id="IPR016032">
    <property type="entry name" value="Sig_transdc_resp-reg_C-effctor"/>
</dbReference>
<dbReference type="SMART" id="SM00862">
    <property type="entry name" value="Trans_reg_C"/>
    <property type="match status" value="1"/>
</dbReference>
<dbReference type="Pfam" id="PF00486">
    <property type="entry name" value="Trans_reg_C"/>
    <property type="match status" value="1"/>
</dbReference>
<keyword evidence="1 2" id="KW-0238">DNA-binding</keyword>
<protein>
    <submittedName>
        <fullName evidence="4">Helix-turn-helix domain-containing protein</fullName>
    </submittedName>
</protein>
<organism evidence="4">
    <name type="scientific">bacterium 19CA06SA08-2</name>
    <dbReference type="NCBI Taxonomy" id="2920658"/>
    <lineage>
        <taxon>Bacteria</taxon>
    </lineage>
</organism>
<dbReference type="AlphaFoldDB" id="A0AAU6U8K2"/>
<dbReference type="InterPro" id="IPR001867">
    <property type="entry name" value="OmpR/PhoB-type_DNA-bd"/>
</dbReference>
<reference evidence="4" key="1">
    <citation type="submission" date="2022-03" db="EMBL/GenBank/DDBJ databases">
        <title>Sea Food Isolates.</title>
        <authorList>
            <person name="Li c."/>
        </authorList>
    </citation>
    <scope>NUCLEOTIDE SEQUENCE</scope>
    <source>
        <strain evidence="4">19CA06SA08-2</strain>
    </source>
</reference>
<gene>
    <name evidence="4" type="ORF">MRM75_06590</name>
</gene>